<keyword evidence="3" id="KW-0560">Oxidoreductase</keyword>
<evidence type="ECO:0000256" key="6">
    <source>
        <dbReference type="SAM" id="MobiDB-lite"/>
    </source>
</evidence>
<dbReference type="PANTHER" id="PTHR43498:SF1">
    <property type="entry name" value="COB--COM HETERODISULFIDE REDUCTASE IRON-SULFUR SUBUNIT A"/>
    <property type="match status" value="1"/>
</dbReference>
<keyword evidence="1" id="KW-0004">4Fe-4S</keyword>
<dbReference type="Pfam" id="PF12831">
    <property type="entry name" value="FAD_oxidored"/>
    <property type="match status" value="1"/>
</dbReference>
<organism evidence="7 8">
    <name type="scientific">Kolteria novifilia</name>
    <dbReference type="NCBI Taxonomy" id="2527975"/>
    <lineage>
        <taxon>Bacteria</taxon>
        <taxon>Pseudomonadati</taxon>
        <taxon>Planctomycetota</taxon>
        <taxon>Planctomycetia</taxon>
        <taxon>Kolteriales</taxon>
        <taxon>Kolteriaceae</taxon>
        <taxon>Kolteria</taxon>
    </lineage>
</organism>
<sequence length="741" mass="82329">MTYKTACYILVFLAWVPDGEKGKAMLRIAASIVMSMQLVGQAETKPAASQPEVSTDLLVVGGTESGWAAAIQAARMGVPSITLVNDIEWLGGQFTAEALVAVDENRSLSETSSVKIRRNPPFPRSGLFRELTDRIEAFNERKYGHPQPGNTGVRTTCRPSEAEAIFREMIQPFVDSGQLTMISGYYPIAAEVDQQGQRLAAVRFGPTATFGEGEPITVRAKITIDASDWGEAIQAAGAEIEFGPDPKSRYGEALAPKDPKNYPLTDMNPITYCMIIEESEEATPIARPDRYDERRYRAATGATWRTRKALGWTHRPIVGPVSAERIYGSRRIVDRHALAKKAKADSILLCWAVQDYPLDQLPGVVVEQLERDEPGASKKNIATMTRKQRQLVFEDAKLHSLGLLYYLQTTVHDWMPDKSRSFRRFNLSDEFGTPDKLPFKPYIRESLRLVADYMMRQQDTTGIPNSEGFARVMYHDGISAWQFEYDFHPTGRAFLPGEGPSGPWESYFKEGRRWGPPYAGRSLFPLRSLVPRHVDGLLGAQKNLGYSSIVSSAIRLHDQCIAIGQAAGAVAAVSLANDVQPWVISGNPTLLAEVRDGLCRDSGNAVPLTLWPYRDLEPADPSFAAVNRLAVRQVFPWKSKRTAFRPEEPATEEWRRQVMARSLAGKIADQTIEPPQETLTRGEFARRWWGAIKGLPDKPFVRKGTGDADGDGIADHDDAAPFDRDNNNLMDHLETTKSSGQ</sequence>
<evidence type="ECO:0000256" key="2">
    <source>
        <dbReference type="ARBA" id="ARBA00022723"/>
    </source>
</evidence>
<name>A0A518AX11_9BACT</name>
<keyword evidence="8" id="KW-1185">Reference proteome</keyword>
<evidence type="ECO:0000313" key="8">
    <source>
        <dbReference type="Proteomes" id="UP000317093"/>
    </source>
</evidence>
<keyword evidence="5" id="KW-0411">Iron-sulfur</keyword>
<dbReference type="GO" id="GO:0016491">
    <property type="term" value="F:oxidoreductase activity"/>
    <property type="evidence" value="ECO:0007669"/>
    <property type="project" value="UniProtKB-KW"/>
</dbReference>
<evidence type="ECO:0000256" key="3">
    <source>
        <dbReference type="ARBA" id="ARBA00023002"/>
    </source>
</evidence>
<keyword evidence="4" id="KW-0408">Iron</keyword>
<feature type="region of interest" description="Disordered" evidence="6">
    <location>
        <begin position="700"/>
        <end position="741"/>
    </location>
</feature>
<accession>A0A518AX11</accession>
<dbReference type="InterPro" id="IPR039650">
    <property type="entry name" value="HdrA-like"/>
</dbReference>
<dbReference type="Proteomes" id="UP000317093">
    <property type="component" value="Chromosome"/>
</dbReference>
<feature type="compositionally biased region" description="Basic and acidic residues" evidence="6">
    <location>
        <begin position="713"/>
        <end position="735"/>
    </location>
</feature>
<dbReference type="EMBL" id="CP036279">
    <property type="protein sequence ID" value="QDU59272.1"/>
    <property type="molecule type" value="Genomic_DNA"/>
</dbReference>
<dbReference type="SUPFAM" id="SSF51905">
    <property type="entry name" value="FAD/NAD(P)-binding domain"/>
    <property type="match status" value="1"/>
</dbReference>
<evidence type="ECO:0000313" key="7">
    <source>
        <dbReference type="EMBL" id="QDU59272.1"/>
    </source>
</evidence>
<dbReference type="GO" id="GO:0046872">
    <property type="term" value="F:metal ion binding"/>
    <property type="evidence" value="ECO:0007669"/>
    <property type="project" value="UniProtKB-KW"/>
</dbReference>
<dbReference type="PANTHER" id="PTHR43498">
    <property type="entry name" value="FERREDOXIN:COB-COM HETERODISULFIDE REDUCTASE SUBUNIT A"/>
    <property type="match status" value="1"/>
</dbReference>
<evidence type="ECO:0000256" key="1">
    <source>
        <dbReference type="ARBA" id="ARBA00022485"/>
    </source>
</evidence>
<dbReference type="GO" id="GO:0051539">
    <property type="term" value="F:4 iron, 4 sulfur cluster binding"/>
    <property type="evidence" value="ECO:0007669"/>
    <property type="project" value="UniProtKB-KW"/>
</dbReference>
<dbReference type="AlphaFoldDB" id="A0A518AX11"/>
<gene>
    <name evidence="7" type="ORF">Pan216_01000</name>
</gene>
<dbReference type="OrthoDB" id="223453at2"/>
<keyword evidence="2" id="KW-0479">Metal-binding</keyword>
<evidence type="ECO:0000256" key="4">
    <source>
        <dbReference type="ARBA" id="ARBA00023004"/>
    </source>
</evidence>
<dbReference type="RefSeq" id="WP_145253340.1">
    <property type="nucleotide sequence ID" value="NZ_CP036279.1"/>
</dbReference>
<proteinExistence type="predicted"/>
<protein>
    <submittedName>
        <fullName evidence="7">FAD dependent oxidoreductase</fullName>
    </submittedName>
</protein>
<reference evidence="7 8" key="1">
    <citation type="submission" date="2019-02" db="EMBL/GenBank/DDBJ databases">
        <title>Deep-cultivation of Planctomycetes and their phenomic and genomic characterization uncovers novel biology.</title>
        <authorList>
            <person name="Wiegand S."/>
            <person name="Jogler M."/>
            <person name="Boedeker C."/>
            <person name="Pinto D."/>
            <person name="Vollmers J."/>
            <person name="Rivas-Marin E."/>
            <person name="Kohn T."/>
            <person name="Peeters S.H."/>
            <person name="Heuer A."/>
            <person name="Rast P."/>
            <person name="Oberbeckmann S."/>
            <person name="Bunk B."/>
            <person name="Jeske O."/>
            <person name="Meyerdierks A."/>
            <person name="Storesund J.E."/>
            <person name="Kallscheuer N."/>
            <person name="Luecker S."/>
            <person name="Lage O.M."/>
            <person name="Pohl T."/>
            <person name="Merkel B.J."/>
            <person name="Hornburger P."/>
            <person name="Mueller R.-W."/>
            <person name="Bruemmer F."/>
            <person name="Labrenz M."/>
            <person name="Spormann A.M."/>
            <person name="Op den Camp H."/>
            <person name="Overmann J."/>
            <person name="Amann R."/>
            <person name="Jetten M.S.M."/>
            <person name="Mascher T."/>
            <person name="Medema M.H."/>
            <person name="Devos D.P."/>
            <person name="Kaster A.-K."/>
            <person name="Ovreas L."/>
            <person name="Rohde M."/>
            <person name="Galperin M.Y."/>
            <person name="Jogler C."/>
        </authorList>
    </citation>
    <scope>NUCLEOTIDE SEQUENCE [LARGE SCALE GENOMIC DNA]</scope>
    <source>
        <strain evidence="7 8">Pan216</strain>
    </source>
</reference>
<evidence type="ECO:0000256" key="5">
    <source>
        <dbReference type="ARBA" id="ARBA00023014"/>
    </source>
</evidence>
<dbReference type="KEGG" id="knv:Pan216_01000"/>
<dbReference type="InterPro" id="IPR036188">
    <property type="entry name" value="FAD/NAD-bd_sf"/>
</dbReference>